<name>A0A3A6UC79_LEGPN</name>
<dbReference type="InterPro" id="IPR000160">
    <property type="entry name" value="GGDEF_dom"/>
</dbReference>
<dbReference type="SUPFAM" id="SSF55785">
    <property type="entry name" value="PYP-like sensor domain (PAS domain)"/>
    <property type="match status" value="1"/>
</dbReference>
<feature type="transmembrane region" description="Helical" evidence="2">
    <location>
        <begin position="87"/>
        <end position="109"/>
    </location>
</feature>
<reference evidence="6 7" key="1">
    <citation type="submission" date="2018-08" db="EMBL/GenBank/DDBJ databases">
        <title>Genome Sequences of Legionella pneumophila subsp. pneumophila Isolates, Recovered from a Drinking Water System in a Large Builging.</title>
        <authorList>
            <person name="Gomez-Alvarez V."/>
            <person name="Boczek L."/>
            <person name="King D."/>
            <person name="Pemberton A."/>
            <person name="Pfaller S."/>
            <person name="Rodgers M."/>
            <person name="Santodomingo J."/>
            <person name="Revetta R."/>
        </authorList>
    </citation>
    <scope>NUCLEOTIDE SEQUENCE [LARGE SCALE GENOMIC DNA]</scope>
    <source>
        <strain evidence="6 7">L01C.1</strain>
        <plasmid evidence="6">unnamed2</plasmid>
    </source>
</reference>
<evidence type="ECO:0000313" key="6">
    <source>
        <dbReference type="EMBL" id="RJY24651.1"/>
    </source>
</evidence>
<dbReference type="Pfam" id="PF00990">
    <property type="entry name" value="GGDEF"/>
    <property type="match status" value="1"/>
</dbReference>
<feature type="transmembrane region" description="Helical" evidence="2">
    <location>
        <begin position="165"/>
        <end position="190"/>
    </location>
</feature>
<organism evidence="6 7">
    <name type="scientific">Legionella pneumophila subsp. pneumophila</name>
    <dbReference type="NCBI Taxonomy" id="91891"/>
    <lineage>
        <taxon>Bacteria</taxon>
        <taxon>Pseudomonadati</taxon>
        <taxon>Pseudomonadota</taxon>
        <taxon>Gammaproteobacteria</taxon>
        <taxon>Legionellales</taxon>
        <taxon>Legionellaceae</taxon>
        <taxon>Legionella</taxon>
    </lineage>
</organism>
<dbReference type="NCBIfam" id="TIGR00229">
    <property type="entry name" value="sensory_box"/>
    <property type="match status" value="1"/>
</dbReference>
<gene>
    <name evidence="6" type="ORF">D1H98_16655</name>
</gene>
<dbReference type="PROSITE" id="PS50113">
    <property type="entry name" value="PAC"/>
    <property type="match status" value="1"/>
</dbReference>
<dbReference type="GO" id="GO:0003824">
    <property type="term" value="F:catalytic activity"/>
    <property type="evidence" value="ECO:0007669"/>
    <property type="project" value="UniProtKB-ARBA"/>
</dbReference>
<comment type="caution">
    <text evidence="6">The sequence shown here is derived from an EMBL/GenBank/DDBJ whole genome shotgun (WGS) entry which is preliminary data.</text>
</comment>
<feature type="domain" description="GGDEF" evidence="5">
    <location>
        <begin position="375"/>
        <end position="508"/>
    </location>
</feature>
<evidence type="ECO:0000256" key="2">
    <source>
        <dbReference type="SAM" id="Phobius"/>
    </source>
</evidence>
<feature type="transmembrane region" description="Helical" evidence="2">
    <location>
        <begin position="115"/>
        <end position="135"/>
    </location>
</feature>
<dbReference type="SMART" id="SM00091">
    <property type="entry name" value="PAS"/>
    <property type="match status" value="1"/>
</dbReference>
<dbReference type="SMART" id="SM00086">
    <property type="entry name" value="PAC"/>
    <property type="match status" value="1"/>
</dbReference>
<dbReference type="InterPro" id="IPR052163">
    <property type="entry name" value="DGC-Regulatory_Protein"/>
</dbReference>
<dbReference type="CDD" id="cd01949">
    <property type="entry name" value="GGDEF"/>
    <property type="match status" value="1"/>
</dbReference>
<evidence type="ECO:0000313" key="7">
    <source>
        <dbReference type="Proteomes" id="UP000277145"/>
    </source>
</evidence>
<dbReference type="AlphaFoldDB" id="A0A3A6UC79"/>
<keyword evidence="2" id="KW-1133">Transmembrane helix</keyword>
<feature type="transmembrane region" description="Helical" evidence="2">
    <location>
        <begin position="56"/>
        <end position="75"/>
    </location>
</feature>
<dbReference type="InterPro" id="IPR001610">
    <property type="entry name" value="PAC"/>
</dbReference>
<feature type="domain" description="PAS" evidence="3">
    <location>
        <begin position="217"/>
        <end position="287"/>
    </location>
</feature>
<dbReference type="InterPro" id="IPR000700">
    <property type="entry name" value="PAS-assoc_C"/>
</dbReference>
<dbReference type="PANTHER" id="PTHR46663">
    <property type="entry name" value="DIGUANYLATE CYCLASE DGCT-RELATED"/>
    <property type="match status" value="1"/>
</dbReference>
<dbReference type="FunFam" id="3.30.70.270:FF:000001">
    <property type="entry name" value="Diguanylate cyclase domain protein"/>
    <property type="match status" value="1"/>
</dbReference>
<dbReference type="NCBIfam" id="TIGR00254">
    <property type="entry name" value="GGDEF"/>
    <property type="match status" value="1"/>
</dbReference>
<dbReference type="RefSeq" id="WP_120130571.1">
    <property type="nucleotide sequence ID" value="NZ_QWDR01000006.1"/>
</dbReference>
<dbReference type="Gene3D" id="3.30.70.270">
    <property type="match status" value="1"/>
</dbReference>
<accession>A0A3A6UC79</accession>
<keyword evidence="2" id="KW-0812">Transmembrane</keyword>
<comment type="cofactor">
    <cofactor evidence="1">
        <name>Mg(2+)</name>
        <dbReference type="ChEBI" id="CHEBI:18420"/>
    </cofactor>
</comment>
<dbReference type="SMART" id="SM00267">
    <property type="entry name" value="GGDEF"/>
    <property type="match status" value="1"/>
</dbReference>
<dbReference type="PROSITE" id="PS50887">
    <property type="entry name" value="GGDEF"/>
    <property type="match status" value="1"/>
</dbReference>
<proteinExistence type="predicted"/>
<feature type="transmembrane region" description="Helical" evidence="2">
    <location>
        <begin position="142"/>
        <end position="159"/>
    </location>
</feature>
<evidence type="ECO:0000259" key="4">
    <source>
        <dbReference type="PROSITE" id="PS50113"/>
    </source>
</evidence>
<dbReference type="InterPro" id="IPR035965">
    <property type="entry name" value="PAS-like_dom_sf"/>
</dbReference>
<dbReference type="InterPro" id="IPR013655">
    <property type="entry name" value="PAS_fold_3"/>
</dbReference>
<dbReference type="CDD" id="cd00130">
    <property type="entry name" value="PAS"/>
    <property type="match status" value="1"/>
</dbReference>
<dbReference type="EMBL" id="QWDR01000006">
    <property type="protein sequence ID" value="RJY24651.1"/>
    <property type="molecule type" value="Genomic_DNA"/>
</dbReference>
<geneLocation type="plasmid" evidence="6">
    <name>unnamed2</name>
</geneLocation>
<dbReference type="PROSITE" id="PS50112">
    <property type="entry name" value="PAS"/>
    <property type="match status" value="1"/>
</dbReference>
<dbReference type="Gene3D" id="3.30.450.20">
    <property type="entry name" value="PAS domain"/>
    <property type="match status" value="1"/>
</dbReference>
<dbReference type="InterPro" id="IPR043128">
    <property type="entry name" value="Rev_trsase/Diguanyl_cyclase"/>
</dbReference>
<evidence type="ECO:0000259" key="3">
    <source>
        <dbReference type="PROSITE" id="PS50112"/>
    </source>
</evidence>
<feature type="domain" description="PAC" evidence="4">
    <location>
        <begin position="291"/>
        <end position="343"/>
    </location>
</feature>
<dbReference type="InterPro" id="IPR000014">
    <property type="entry name" value="PAS"/>
</dbReference>
<dbReference type="SUPFAM" id="SSF55073">
    <property type="entry name" value="Nucleotide cyclase"/>
    <property type="match status" value="1"/>
</dbReference>
<dbReference type="Proteomes" id="UP000277145">
    <property type="component" value="Unassembled WGS sequence"/>
</dbReference>
<dbReference type="PANTHER" id="PTHR46663:SF3">
    <property type="entry name" value="SLL0267 PROTEIN"/>
    <property type="match status" value="1"/>
</dbReference>
<dbReference type="InterPro" id="IPR029787">
    <property type="entry name" value="Nucleotide_cyclase"/>
</dbReference>
<keyword evidence="2" id="KW-0472">Membrane</keyword>
<keyword evidence="6" id="KW-0614">Plasmid</keyword>
<sequence>MPSNSITLEKKHAEQLFIDYLTLLNQNLLLSIPANFLCSLITFIGLYDRANQKHLLIWFITSITAFILNALLFLFNRSHSIKYTYYLRILIGITITYGALWGIAGSVLIPHNDLLHQMLIISIVIGVASGGLHILQPNRIASLLFFMLTILPLSFWLFYQDASTYLLLGSALLVYFCFILTVSWMGYGFLNNNFKLRYENLDLINQLVKTNATLEESELRFRSAFDSSAIAMALVSLEGEWLKVNEALCQLLGYSEKELLSTNIQAITYPEDLNLDLYAVQQLLEGTIKSYHLEKRYVHKNKSILWILFSCSLIRNSENQPLYMITQIQNIDAQKKAEQELKYIAYHDVLTGLVNRKQLDLFFEHALTYAKRHQKQIAIMFLDLDYFKEINDSLGHDIGDKLLIEIGKRLKSSLRETDIIARQGGDEFIIALTELSDIRHVIEVAEKILFSIAKPITIKNHEISITASIGISLYPQHGDDLYTLIKLADEALYEVKSTGKNNFLLFHKSMGTS</sequence>
<feature type="transmembrane region" description="Helical" evidence="2">
    <location>
        <begin position="20"/>
        <end position="44"/>
    </location>
</feature>
<dbReference type="Pfam" id="PF08447">
    <property type="entry name" value="PAS_3"/>
    <property type="match status" value="1"/>
</dbReference>
<evidence type="ECO:0000259" key="5">
    <source>
        <dbReference type="PROSITE" id="PS50887"/>
    </source>
</evidence>
<evidence type="ECO:0000256" key="1">
    <source>
        <dbReference type="ARBA" id="ARBA00001946"/>
    </source>
</evidence>
<protein>
    <submittedName>
        <fullName evidence="6">Sensor domain-containing diguanylate cyclase</fullName>
    </submittedName>
</protein>